<dbReference type="GO" id="GO:0016301">
    <property type="term" value="F:kinase activity"/>
    <property type="evidence" value="ECO:0007669"/>
    <property type="project" value="UniProtKB-KW"/>
</dbReference>
<dbReference type="Pfam" id="PF05721">
    <property type="entry name" value="PhyH"/>
    <property type="match status" value="1"/>
</dbReference>
<reference evidence="2 3" key="1">
    <citation type="submission" date="2024-03" db="EMBL/GenBank/DDBJ databases">
        <title>Aureococcus anophagefferens CCMP1851 and Kratosvirus quantuckense: Draft genome of a second virus-susceptible host strain in the model system.</title>
        <authorList>
            <person name="Chase E."/>
            <person name="Truchon A.R."/>
            <person name="Schepens W."/>
            <person name="Wilhelm S.W."/>
        </authorList>
    </citation>
    <scope>NUCLEOTIDE SEQUENCE [LARGE SCALE GENOMIC DNA]</scope>
    <source>
        <strain evidence="2 3">CCMP1851</strain>
    </source>
</reference>
<name>A0ABR1FUZ1_AURAN</name>
<evidence type="ECO:0000256" key="1">
    <source>
        <dbReference type="SAM" id="SignalP"/>
    </source>
</evidence>
<dbReference type="Gene3D" id="2.60.120.620">
    <property type="entry name" value="q2cbj1_9rhob like domain"/>
    <property type="match status" value="1"/>
</dbReference>
<feature type="chain" id="PRO_5047012727" evidence="1">
    <location>
        <begin position="22"/>
        <end position="403"/>
    </location>
</feature>
<comment type="caution">
    <text evidence="2">The sequence shown here is derived from an EMBL/GenBank/DDBJ whole genome shotgun (WGS) entry which is preliminary data.</text>
</comment>
<keyword evidence="2" id="KW-0418">Kinase</keyword>
<feature type="signal peptide" evidence="1">
    <location>
        <begin position="1"/>
        <end position="21"/>
    </location>
</feature>
<proteinExistence type="predicted"/>
<dbReference type="PANTHER" id="PTHR37563:SF2">
    <property type="entry name" value="PHYTANOYL-COA DIOXYGENASE FAMILY PROTEIN (AFU_ORTHOLOGUE AFUA_2G03330)"/>
    <property type="match status" value="1"/>
</dbReference>
<dbReference type="SUPFAM" id="SSF51197">
    <property type="entry name" value="Clavaminate synthase-like"/>
    <property type="match status" value="1"/>
</dbReference>
<organism evidence="2 3">
    <name type="scientific">Aureococcus anophagefferens</name>
    <name type="common">Harmful bloom alga</name>
    <dbReference type="NCBI Taxonomy" id="44056"/>
    <lineage>
        <taxon>Eukaryota</taxon>
        <taxon>Sar</taxon>
        <taxon>Stramenopiles</taxon>
        <taxon>Ochrophyta</taxon>
        <taxon>Pelagophyceae</taxon>
        <taxon>Pelagomonadales</taxon>
        <taxon>Pelagomonadaceae</taxon>
        <taxon>Aureococcus</taxon>
    </lineage>
</organism>
<dbReference type="Proteomes" id="UP001363151">
    <property type="component" value="Unassembled WGS sequence"/>
</dbReference>
<keyword evidence="3" id="KW-1185">Reference proteome</keyword>
<accession>A0ABR1FUZ1</accession>
<dbReference type="EMBL" id="JBBJCI010000226">
    <property type="protein sequence ID" value="KAK7239108.1"/>
    <property type="molecule type" value="Genomic_DNA"/>
</dbReference>
<evidence type="ECO:0000313" key="3">
    <source>
        <dbReference type="Proteomes" id="UP001363151"/>
    </source>
</evidence>
<evidence type="ECO:0000313" key="2">
    <source>
        <dbReference type="EMBL" id="KAK7239108.1"/>
    </source>
</evidence>
<dbReference type="InterPro" id="IPR008775">
    <property type="entry name" value="Phytyl_CoA_dOase-like"/>
</dbReference>
<sequence>MRQRPRRAVAAALLLLRQTAAWTAPNRNQRVAPLRLNFIEHLLGKAEQQTTAADDSPATLGLVEAFLVDASPASRKAYETFLARPDRPSVDEYLEGDCAGDERLRLEWRAFTNVWRARVVSGSAAAAWAQQDAFEEFGDVYQLLPTAEPLAETVRGAGRGNVAMLEKAVDATKTSALRPLVLATRDAGDGGFGNILGPRDDTAADDRQTRWDVFLDPEDATVAAVVGELLNGPVGDAFEELCGGLDAPLRECAAIVAEPGAAPQPVHADTQWTDEPVLFTCFVALQDIPPELGPTRFLPGTATREKHDAMDAALVDPVSPERAITSYCAGQPSLLALLEEGDASLYDSRLHHAGGPCFEATRCLFYVSFGHAANENYPEPPQRSLGKAVAARGLTLGDLKERR</sequence>
<protein>
    <submittedName>
        <fullName evidence="2">Phosphoglycerate kinase</fullName>
    </submittedName>
</protein>
<dbReference type="InterPro" id="IPR051961">
    <property type="entry name" value="Fungal_Metabolite_Diox"/>
</dbReference>
<keyword evidence="1" id="KW-0732">Signal</keyword>
<dbReference type="PANTHER" id="PTHR37563">
    <property type="entry name" value="PHYTANOYL-COA DIOXYGENASE FAMILY PROTEIN (AFU_ORTHOLOGUE AFUA_2G03330)"/>
    <property type="match status" value="1"/>
</dbReference>
<gene>
    <name evidence="2" type="ORF">SO694_00027135</name>
</gene>
<keyword evidence="2" id="KW-0808">Transferase</keyword>